<dbReference type="InterPro" id="IPR006683">
    <property type="entry name" value="Thioestr_dom"/>
</dbReference>
<gene>
    <name evidence="3" type="ORF">E1B25_17095</name>
</gene>
<dbReference type="NCBIfam" id="TIGR00369">
    <property type="entry name" value="unchar_dom_1"/>
    <property type="match status" value="1"/>
</dbReference>
<feature type="domain" description="Thioesterase" evidence="2">
    <location>
        <begin position="52"/>
        <end position="127"/>
    </location>
</feature>
<evidence type="ECO:0000256" key="1">
    <source>
        <dbReference type="ARBA" id="ARBA00022801"/>
    </source>
</evidence>
<evidence type="ECO:0000313" key="4">
    <source>
        <dbReference type="Proteomes" id="UP000294662"/>
    </source>
</evidence>
<comment type="caution">
    <text evidence="3">The sequence shown here is derived from an EMBL/GenBank/DDBJ whole genome shotgun (WGS) entry which is preliminary data.</text>
</comment>
<dbReference type="AlphaFoldDB" id="A0A4V2Z797"/>
<dbReference type="GO" id="GO:0005829">
    <property type="term" value="C:cytosol"/>
    <property type="evidence" value="ECO:0007669"/>
    <property type="project" value="TreeGrafter"/>
</dbReference>
<keyword evidence="4" id="KW-1185">Reference proteome</keyword>
<dbReference type="GO" id="GO:0061522">
    <property type="term" value="F:1,4-dihydroxy-2-naphthoyl-CoA thioesterase activity"/>
    <property type="evidence" value="ECO:0007669"/>
    <property type="project" value="TreeGrafter"/>
</dbReference>
<keyword evidence="1" id="KW-0378">Hydrolase</keyword>
<accession>A0A4V2Z797</accession>
<dbReference type="Gene3D" id="3.10.129.10">
    <property type="entry name" value="Hotdog Thioesterase"/>
    <property type="match status" value="1"/>
</dbReference>
<dbReference type="Proteomes" id="UP000294662">
    <property type="component" value="Unassembled WGS sequence"/>
</dbReference>
<proteinExistence type="predicted"/>
<dbReference type="EMBL" id="SMFP01000012">
    <property type="protein sequence ID" value="TDE35666.1"/>
    <property type="molecule type" value="Genomic_DNA"/>
</dbReference>
<dbReference type="SUPFAM" id="SSF54637">
    <property type="entry name" value="Thioesterase/thiol ester dehydrase-isomerase"/>
    <property type="match status" value="1"/>
</dbReference>
<dbReference type="Pfam" id="PF03061">
    <property type="entry name" value="4HBT"/>
    <property type="match status" value="1"/>
</dbReference>
<reference evidence="3 4" key="1">
    <citation type="submission" date="2019-03" db="EMBL/GenBank/DDBJ databases">
        <authorList>
            <person name="Zhang S."/>
        </authorList>
    </citation>
    <scope>NUCLEOTIDE SEQUENCE [LARGE SCALE GENOMIC DNA]</scope>
    <source>
        <strain evidence="3 4">S4J41</strain>
    </source>
</reference>
<evidence type="ECO:0000313" key="3">
    <source>
        <dbReference type="EMBL" id="TDE35666.1"/>
    </source>
</evidence>
<organism evidence="3 4">
    <name type="scientific">Antarcticimicrobium sediminis</name>
    <dbReference type="NCBI Taxonomy" id="2546227"/>
    <lineage>
        <taxon>Bacteria</taxon>
        <taxon>Pseudomonadati</taxon>
        <taxon>Pseudomonadota</taxon>
        <taxon>Alphaproteobacteria</taxon>
        <taxon>Rhodobacterales</taxon>
        <taxon>Paracoccaceae</taxon>
        <taxon>Antarcticimicrobium</taxon>
    </lineage>
</organism>
<protein>
    <submittedName>
        <fullName evidence="3">PaaI family thioesterase</fullName>
    </submittedName>
</protein>
<dbReference type="PANTHER" id="PTHR43240:SF8">
    <property type="entry name" value="PHENYLACETIC ACID DEGRADATION-RELATED PROTEIN"/>
    <property type="match status" value="1"/>
</dbReference>
<dbReference type="OrthoDB" id="3477511at2"/>
<dbReference type="InterPro" id="IPR003736">
    <property type="entry name" value="PAAI_dom"/>
</dbReference>
<sequence>MTESPYRQYLMDEITMGSPVAKGLGLELVKAAPELTVLRLPFRPENTTFEDVVHGGTIATLIDIAAAAGFVAGAGEGVVGGVTSALSINYLSAARGCDLLAETRPLRRGRSQTTCEVTVLDTEGHLIAKGTVTNRGFAAPVGTA</sequence>
<dbReference type="CDD" id="cd03443">
    <property type="entry name" value="PaaI_thioesterase"/>
    <property type="match status" value="1"/>
</dbReference>
<dbReference type="PANTHER" id="PTHR43240">
    <property type="entry name" value="1,4-DIHYDROXY-2-NAPHTHOYL-COA THIOESTERASE 1"/>
    <property type="match status" value="1"/>
</dbReference>
<evidence type="ECO:0000259" key="2">
    <source>
        <dbReference type="Pfam" id="PF03061"/>
    </source>
</evidence>
<dbReference type="InterPro" id="IPR029069">
    <property type="entry name" value="HotDog_dom_sf"/>
</dbReference>
<name>A0A4V2Z797_9RHOB</name>